<accession>A0A6V7KH46</accession>
<sequence length="75" mass="8346">MRYAHRLSVTEAVTVEPLSHARNGVADTPPISNLFNDSLCGGKKIVRQICDEFSGLLFAEMTIRATIFRCKFLTS</sequence>
<name>A0A6V7KH46_9HYME</name>
<dbReference type="EMBL" id="CADCXW020000099">
    <property type="protein sequence ID" value="CAD1562096.1"/>
    <property type="molecule type" value="Genomic_DNA"/>
</dbReference>
<gene>
    <name evidence="1" type="ORF">BBRV_LOCUS76374</name>
</gene>
<organism evidence="1">
    <name type="scientific">Bracon brevicornis</name>
    <dbReference type="NCBI Taxonomy" id="1563983"/>
    <lineage>
        <taxon>Eukaryota</taxon>
        <taxon>Metazoa</taxon>
        <taxon>Ecdysozoa</taxon>
        <taxon>Arthropoda</taxon>
        <taxon>Hexapoda</taxon>
        <taxon>Insecta</taxon>
        <taxon>Pterygota</taxon>
        <taxon>Neoptera</taxon>
        <taxon>Endopterygota</taxon>
        <taxon>Hymenoptera</taxon>
        <taxon>Apocrita</taxon>
        <taxon>Ichneumonoidea</taxon>
        <taxon>Braconidae</taxon>
        <taxon>Braconinae</taxon>
        <taxon>Bracon</taxon>
    </lineage>
</organism>
<evidence type="ECO:0000313" key="1">
    <source>
        <dbReference type="EMBL" id="CAD1562096.1"/>
    </source>
</evidence>
<proteinExistence type="predicted"/>
<protein>
    <submittedName>
        <fullName evidence="1">Uncharacterized protein</fullName>
    </submittedName>
</protein>
<dbReference type="AlphaFoldDB" id="A0A6V7KH46"/>
<reference evidence="1" key="1">
    <citation type="submission" date="2020-07" db="EMBL/GenBank/DDBJ databases">
        <authorList>
            <person name="Ferguson B K."/>
        </authorList>
    </citation>
    <scope>NUCLEOTIDE SEQUENCE</scope>
    <source>
        <strain evidence="1">L06</strain>
    </source>
</reference>